<name>A0A2H0TES0_9BACT</name>
<reference evidence="2" key="1">
    <citation type="submission" date="2017-09" db="EMBL/GenBank/DDBJ databases">
        <title>Depth-based differentiation of microbial function through sediment-hosted aquifers and enrichment of novel symbionts in the deep terrestrial subsurface.</title>
        <authorList>
            <person name="Probst A.J."/>
            <person name="Ladd B."/>
            <person name="Jarett J.K."/>
            <person name="Geller-Mcgrath D.E."/>
            <person name="Sieber C.M.K."/>
            <person name="Emerson J.B."/>
            <person name="Anantharaman K."/>
            <person name="Thomas B.C."/>
            <person name="Malmstrom R."/>
            <person name="Stieglmeier M."/>
            <person name="Klingl A."/>
            <person name="Woyke T."/>
            <person name="Ryan C.M."/>
            <person name="Banfield J.F."/>
        </authorList>
    </citation>
    <scope>NUCLEOTIDE SEQUENCE [LARGE SCALE GENOMIC DNA]</scope>
</reference>
<evidence type="ECO:0000313" key="2">
    <source>
        <dbReference type="Proteomes" id="UP000229383"/>
    </source>
</evidence>
<gene>
    <name evidence="1" type="ORF">COU46_03590</name>
</gene>
<accession>A0A2H0TES0</accession>
<dbReference type="EMBL" id="PFCN01000040">
    <property type="protein sequence ID" value="PIR70049.1"/>
    <property type="molecule type" value="Genomic_DNA"/>
</dbReference>
<evidence type="ECO:0000313" key="1">
    <source>
        <dbReference type="EMBL" id="PIR70049.1"/>
    </source>
</evidence>
<dbReference type="Proteomes" id="UP000229383">
    <property type="component" value="Unassembled WGS sequence"/>
</dbReference>
<proteinExistence type="predicted"/>
<dbReference type="AlphaFoldDB" id="A0A2H0TES0"/>
<evidence type="ECO:0008006" key="3">
    <source>
        <dbReference type="Google" id="ProtNLM"/>
    </source>
</evidence>
<sequence>MIFKIINFFKNKKKGFVLLLSLIIVSITLVFGVGAANIIIGQVGISGIARDSKYAFFAAHSGAECALYGDVINNIFSTSTSGTLTCAGQNFTVGGSSVSSFSINFTDGSCANVTVTKPGPLSSATNIKSRGHNKCPVNPATVERGIEVDLNL</sequence>
<comment type="caution">
    <text evidence="1">The sequence shown here is derived from an EMBL/GenBank/DDBJ whole genome shotgun (WGS) entry which is preliminary data.</text>
</comment>
<protein>
    <recommendedName>
        <fullName evidence="3">Type 4 fimbrial biogenesis protein PilX N-terminal domain-containing protein</fullName>
    </recommendedName>
</protein>
<organism evidence="1 2">
    <name type="scientific">Candidatus Niyogibacteria bacterium CG10_big_fil_rev_8_21_14_0_10_42_19</name>
    <dbReference type="NCBI Taxonomy" id="1974725"/>
    <lineage>
        <taxon>Bacteria</taxon>
        <taxon>Candidatus Niyogiibacteriota</taxon>
    </lineage>
</organism>